<dbReference type="InterPro" id="IPR002731">
    <property type="entry name" value="ATPase_BadF"/>
</dbReference>
<proteinExistence type="predicted"/>
<dbReference type="Proteomes" id="UP001141950">
    <property type="component" value="Unassembled WGS sequence"/>
</dbReference>
<sequence>MKGNYVIGVDGGNSKTDYYLFDLSGGLADHIRAGTCSHEQFQDGYASAYRVMNEQITLLLSRNGLSIKDAAAGAFGLAGADVPSQKAKLNEVVEQIGFTRYALDNDSFLGIKAGSERGYGICSINGSGVCTGGISPSGARLQIGGVGSEVSGDEGGGFYLGRRVIRAIYDGFYRLGPETVMTATVMELLGAPGKESFMESALEAMWARTLPYTELVTTLLKSAENGDAVAMGIVDHSARQLAYSTVGCLSHLDFADDEPVDIVMAGSVWVKAASPVMRDRYKQIVSELTGRKCRFILLQEPPAAGAVLWALELAHGGGPLDAELRRKVIEAVQ</sequence>
<reference evidence="2" key="1">
    <citation type="submission" date="2022-08" db="EMBL/GenBank/DDBJ databases">
        <title>The genomic sequence of strain Paenibacillus sp. SCIV0701.</title>
        <authorList>
            <person name="Zhao H."/>
        </authorList>
    </citation>
    <scope>NUCLEOTIDE SEQUENCE</scope>
    <source>
        <strain evidence="2">SCIV0701</strain>
    </source>
</reference>
<name>A0A9X2MNF1_9BACL</name>
<accession>A0A9X2MNF1</accession>
<dbReference type="PANTHER" id="PTHR43190">
    <property type="entry name" value="N-ACETYL-D-GLUCOSAMINE KINASE"/>
    <property type="match status" value="1"/>
</dbReference>
<dbReference type="InterPro" id="IPR052519">
    <property type="entry name" value="Euk-type_GlcNAc_Kinase"/>
</dbReference>
<dbReference type="Pfam" id="PF01869">
    <property type="entry name" value="BcrAD_BadFG"/>
    <property type="match status" value="1"/>
</dbReference>
<dbReference type="EMBL" id="JANIPJ010000010">
    <property type="protein sequence ID" value="MCR2805153.1"/>
    <property type="molecule type" value="Genomic_DNA"/>
</dbReference>
<dbReference type="AlphaFoldDB" id="A0A9X2MNF1"/>
<dbReference type="GO" id="GO:0016301">
    <property type="term" value="F:kinase activity"/>
    <property type="evidence" value="ECO:0007669"/>
    <property type="project" value="UniProtKB-KW"/>
</dbReference>
<keyword evidence="3" id="KW-1185">Reference proteome</keyword>
<dbReference type="InterPro" id="IPR043129">
    <property type="entry name" value="ATPase_NBD"/>
</dbReference>
<gene>
    <name evidence="2" type="ORF">NQZ67_14800</name>
</gene>
<evidence type="ECO:0000259" key="1">
    <source>
        <dbReference type="Pfam" id="PF01869"/>
    </source>
</evidence>
<evidence type="ECO:0000313" key="3">
    <source>
        <dbReference type="Proteomes" id="UP001141950"/>
    </source>
</evidence>
<evidence type="ECO:0000313" key="2">
    <source>
        <dbReference type="EMBL" id="MCR2805153.1"/>
    </source>
</evidence>
<protein>
    <submittedName>
        <fullName evidence="2">N-acetylglucosamine kinase</fullName>
    </submittedName>
</protein>
<dbReference type="Gene3D" id="3.30.420.40">
    <property type="match status" value="2"/>
</dbReference>
<keyword evidence="2" id="KW-0418">Kinase</keyword>
<comment type="caution">
    <text evidence="2">The sequence shown here is derived from an EMBL/GenBank/DDBJ whole genome shotgun (WGS) entry which is preliminary data.</text>
</comment>
<dbReference type="RefSeq" id="WP_257447124.1">
    <property type="nucleotide sequence ID" value="NZ_JANIPJ010000010.1"/>
</dbReference>
<organism evidence="2 3">
    <name type="scientific">Paenibacillus soyae</name>
    <dbReference type="NCBI Taxonomy" id="2969249"/>
    <lineage>
        <taxon>Bacteria</taxon>
        <taxon>Bacillati</taxon>
        <taxon>Bacillota</taxon>
        <taxon>Bacilli</taxon>
        <taxon>Bacillales</taxon>
        <taxon>Paenibacillaceae</taxon>
        <taxon>Paenibacillus</taxon>
    </lineage>
</organism>
<dbReference type="PANTHER" id="PTHR43190:SF3">
    <property type="entry name" value="N-ACETYL-D-GLUCOSAMINE KINASE"/>
    <property type="match status" value="1"/>
</dbReference>
<keyword evidence="2" id="KW-0808">Transferase</keyword>
<feature type="domain" description="ATPase BadF/BadG/BcrA/BcrD type" evidence="1">
    <location>
        <begin position="7"/>
        <end position="310"/>
    </location>
</feature>
<dbReference type="SUPFAM" id="SSF53067">
    <property type="entry name" value="Actin-like ATPase domain"/>
    <property type="match status" value="2"/>
</dbReference>